<dbReference type="InterPro" id="IPR020568">
    <property type="entry name" value="Ribosomal_Su5_D2-typ_SF"/>
</dbReference>
<dbReference type="NCBIfam" id="TIGR00368">
    <property type="entry name" value="YifB family Mg chelatase-like AAA ATPase"/>
    <property type="match status" value="1"/>
</dbReference>
<dbReference type="InterPro" id="IPR014721">
    <property type="entry name" value="Ribsml_uS5_D2-typ_fold_subgr"/>
</dbReference>
<feature type="domain" description="AAA+ ATPase" evidence="4">
    <location>
        <begin position="209"/>
        <end position="388"/>
    </location>
</feature>
<reference evidence="5 6" key="1">
    <citation type="submission" date="2023-10" db="EMBL/GenBank/DDBJ databases">
        <title>Two novel species belonging to the OM43/NOR5 clade.</title>
        <authorList>
            <person name="Park M."/>
        </authorList>
    </citation>
    <scope>NUCLEOTIDE SEQUENCE [LARGE SCALE GENOMIC DNA]</scope>
    <source>
        <strain evidence="5 6">IMCC43200</strain>
    </source>
</reference>
<dbReference type="Pfam" id="PF13541">
    <property type="entry name" value="ChlI"/>
    <property type="match status" value="1"/>
</dbReference>
<dbReference type="EMBL" id="CP136864">
    <property type="protein sequence ID" value="WOJ92074.1"/>
    <property type="molecule type" value="Genomic_DNA"/>
</dbReference>
<dbReference type="InterPro" id="IPR004482">
    <property type="entry name" value="Mg_chelat-rel"/>
</dbReference>
<dbReference type="PANTHER" id="PTHR32039">
    <property type="entry name" value="MAGNESIUM-CHELATASE SUBUNIT CHLI"/>
    <property type="match status" value="1"/>
</dbReference>
<evidence type="ECO:0000256" key="2">
    <source>
        <dbReference type="ARBA" id="ARBA00022741"/>
    </source>
</evidence>
<proteinExistence type="inferred from homology"/>
<dbReference type="InterPro" id="IPR000523">
    <property type="entry name" value="Mg_chelatse_chII-like_cat_dom"/>
</dbReference>
<dbReference type="InterPro" id="IPR001208">
    <property type="entry name" value="MCM_dom"/>
</dbReference>
<dbReference type="Gene3D" id="3.30.230.10">
    <property type="match status" value="1"/>
</dbReference>
<dbReference type="Pfam" id="PF13335">
    <property type="entry name" value="Mg_chelatase_C"/>
    <property type="match status" value="1"/>
</dbReference>
<dbReference type="PRINTS" id="PR01657">
    <property type="entry name" value="MCMFAMILY"/>
</dbReference>
<evidence type="ECO:0000259" key="4">
    <source>
        <dbReference type="SMART" id="SM00382"/>
    </source>
</evidence>
<dbReference type="InterPro" id="IPR045006">
    <property type="entry name" value="CHLI-like"/>
</dbReference>
<keyword evidence="2" id="KW-0547">Nucleotide-binding</keyword>
<name>A0ABZ0I0B9_9GAMM</name>
<evidence type="ECO:0000256" key="3">
    <source>
        <dbReference type="ARBA" id="ARBA00022840"/>
    </source>
</evidence>
<dbReference type="InterPro" id="IPR027417">
    <property type="entry name" value="P-loop_NTPase"/>
</dbReference>
<dbReference type="RefSeq" id="WP_407346648.1">
    <property type="nucleotide sequence ID" value="NZ_CP136864.1"/>
</dbReference>
<sequence length="496" mass="53026">MNYAVVLSRANQGLNAPLVRVEVHLSNGLPAFTVVGMPETAVRESKDRVRSALINSHFEFPDRRITVNLAPADLPKGGGRFDLPIALGILCASGQLPQDALLGSECIGELALDGTLRPVRGTVAAAMAAGQSKRRILLPTDSVQSCRAIPDSTLVHSSDLLSLCAVLRGRAQPPETSTAPLESMQAGPDLCEVSGQLVPRRALEIAAAGGHNLLLTGPPGTGKTLLANCLPGILPPPDHREWLTVCALHDLQGETLRGQQRAFRAPHHSASAAALVGGGSIPRPGEISMAHGGVLFLDELPEFSRHTLDMLREPLETGEICLARASCSIRYPARFQLIAAMNPCPCGFSGDPHKPCKCSTAQRLSYSARVSGPLLDRLDLHVRVEREDAGDLFSCGQGENSATVRSRVIRSKTQQHRRQGQSNSRLTGSTLIDSCKLGTEEKALVERSAAGLKLSARAVHRMLRVARSIADLAEEDSVSAPHLQEALAYRDTVQQH</sequence>
<dbReference type="SUPFAM" id="SSF52540">
    <property type="entry name" value="P-loop containing nucleoside triphosphate hydrolases"/>
    <property type="match status" value="1"/>
</dbReference>
<protein>
    <submittedName>
        <fullName evidence="5">YifB family Mg chelatase-like AAA ATPase</fullName>
    </submittedName>
</protein>
<keyword evidence="6" id="KW-1185">Reference proteome</keyword>
<comment type="similarity">
    <text evidence="1">Belongs to the Mg-chelatase subunits D/I family. ComM subfamily.</text>
</comment>
<dbReference type="InterPro" id="IPR003593">
    <property type="entry name" value="AAA+_ATPase"/>
</dbReference>
<dbReference type="PANTHER" id="PTHR32039:SF7">
    <property type="entry name" value="COMPETENCE PROTEIN COMM"/>
    <property type="match status" value="1"/>
</dbReference>
<dbReference type="InterPro" id="IPR025158">
    <property type="entry name" value="Mg_chelat-rel_C"/>
</dbReference>
<dbReference type="Proteomes" id="UP001626537">
    <property type="component" value="Chromosome"/>
</dbReference>
<gene>
    <name evidence="5" type="ORF">R0135_09775</name>
</gene>
<dbReference type="SUPFAM" id="SSF54211">
    <property type="entry name" value="Ribosomal protein S5 domain 2-like"/>
    <property type="match status" value="1"/>
</dbReference>
<evidence type="ECO:0000256" key="1">
    <source>
        <dbReference type="ARBA" id="ARBA00006354"/>
    </source>
</evidence>
<dbReference type="SMART" id="SM00382">
    <property type="entry name" value="AAA"/>
    <property type="match status" value="1"/>
</dbReference>
<evidence type="ECO:0000313" key="5">
    <source>
        <dbReference type="EMBL" id="WOJ92074.1"/>
    </source>
</evidence>
<organism evidence="5 6">
    <name type="scientific">Congregibacter variabilis</name>
    <dbReference type="NCBI Taxonomy" id="3081200"/>
    <lineage>
        <taxon>Bacteria</taxon>
        <taxon>Pseudomonadati</taxon>
        <taxon>Pseudomonadota</taxon>
        <taxon>Gammaproteobacteria</taxon>
        <taxon>Cellvibrionales</taxon>
        <taxon>Halieaceae</taxon>
        <taxon>Congregibacter</taxon>
    </lineage>
</organism>
<dbReference type="Gene3D" id="3.40.50.300">
    <property type="entry name" value="P-loop containing nucleotide triphosphate hydrolases"/>
    <property type="match status" value="1"/>
</dbReference>
<dbReference type="CDD" id="cd00009">
    <property type="entry name" value="AAA"/>
    <property type="match status" value="1"/>
</dbReference>
<keyword evidence="3" id="KW-0067">ATP-binding</keyword>
<accession>A0ABZ0I0B9</accession>
<dbReference type="Pfam" id="PF01078">
    <property type="entry name" value="Mg_chelatase"/>
    <property type="match status" value="1"/>
</dbReference>
<evidence type="ECO:0000313" key="6">
    <source>
        <dbReference type="Proteomes" id="UP001626537"/>
    </source>
</evidence>